<dbReference type="AlphaFoldDB" id="A0A6A5KFQ8"/>
<sequence>MMYSTNTPLVIPRLSATLSRTPLTRTFECTAPKSRRSLYVPLFSPPSLFYPSSSSPNNLRSIDPTIQQHSKINTHTTQPTNTMHFPTTLLSALALFAGSVFAVDASTKTSTMHWVETVYTKKGRAAEATATADALPVPAAEITFAA</sequence>
<accession>A0A6A5KFQ8</accession>
<proteinExistence type="predicted"/>
<protein>
    <submittedName>
        <fullName evidence="1">Uncharacterized protein</fullName>
    </submittedName>
</protein>
<evidence type="ECO:0000313" key="2">
    <source>
        <dbReference type="Proteomes" id="UP000800040"/>
    </source>
</evidence>
<reference evidence="1" key="1">
    <citation type="submission" date="2020-01" db="EMBL/GenBank/DDBJ databases">
        <authorList>
            <consortium name="DOE Joint Genome Institute"/>
            <person name="Haridas S."/>
            <person name="Albert R."/>
            <person name="Binder M."/>
            <person name="Bloem J."/>
            <person name="Labutti K."/>
            <person name="Salamov A."/>
            <person name="Andreopoulos B."/>
            <person name="Baker S.E."/>
            <person name="Barry K."/>
            <person name="Bills G."/>
            <person name="Bluhm B.H."/>
            <person name="Cannon C."/>
            <person name="Castanera R."/>
            <person name="Culley D.E."/>
            <person name="Daum C."/>
            <person name="Ezra D."/>
            <person name="Gonzalez J.B."/>
            <person name="Henrissat B."/>
            <person name="Kuo A."/>
            <person name="Liang C."/>
            <person name="Lipzen A."/>
            <person name="Lutzoni F."/>
            <person name="Magnuson J."/>
            <person name="Mondo S."/>
            <person name="Nolan M."/>
            <person name="Ohm R."/>
            <person name="Pangilinan J."/>
            <person name="Park H.-J."/>
            <person name="Ramirez L."/>
            <person name="Alfaro M."/>
            <person name="Sun H."/>
            <person name="Tritt A."/>
            <person name="Yoshinaga Y."/>
            <person name="Zwiers L.-H."/>
            <person name="Turgeon B.G."/>
            <person name="Goodwin S.B."/>
            <person name="Spatafora J.W."/>
            <person name="Crous P.W."/>
            <person name="Grigoriev I.V."/>
        </authorList>
    </citation>
    <scope>NUCLEOTIDE SEQUENCE</scope>
    <source>
        <strain evidence="1">P77</strain>
    </source>
</reference>
<dbReference type="Proteomes" id="UP000800040">
    <property type="component" value="Unassembled WGS sequence"/>
</dbReference>
<gene>
    <name evidence="1" type="ORF">BDW02DRAFT_19846</name>
</gene>
<evidence type="ECO:0000313" key="1">
    <source>
        <dbReference type="EMBL" id="KAF1832153.1"/>
    </source>
</evidence>
<keyword evidence="2" id="KW-1185">Reference proteome</keyword>
<dbReference type="EMBL" id="ML975345">
    <property type="protein sequence ID" value="KAF1832153.1"/>
    <property type="molecule type" value="Genomic_DNA"/>
</dbReference>
<organism evidence="1 2">
    <name type="scientific">Decorospora gaudefroyi</name>
    <dbReference type="NCBI Taxonomy" id="184978"/>
    <lineage>
        <taxon>Eukaryota</taxon>
        <taxon>Fungi</taxon>
        <taxon>Dikarya</taxon>
        <taxon>Ascomycota</taxon>
        <taxon>Pezizomycotina</taxon>
        <taxon>Dothideomycetes</taxon>
        <taxon>Pleosporomycetidae</taxon>
        <taxon>Pleosporales</taxon>
        <taxon>Pleosporineae</taxon>
        <taxon>Pleosporaceae</taxon>
        <taxon>Decorospora</taxon>
    </lineage>
</organism>
<name>A0A6A5KFQ8_9PLEO</name>